<comment type="caution">
    <text evidence="1">The sequence shown here is derived from an EMBL/GenBank/DDBJ whole genome shotgun (WGS) entry which is preliminary data.</text>
</comment>
<proteinExistence type="predicted"/>
<dbReference type="EMBL" id="MU274900">
    <property type="protein sequence ID" value="KAI0094878.1"/>
    <property type="molecule type" value="Genomic_DNA"/>
</dbReference>
<accession>A0ACB8UKJ6</accession>
<sequence length="597" mass="64207">MAQLLLTVLGLVQLDARLAYAKISNCRCLSTDSCWPSQQDFAILQTQLSQPFITPIPPAAACYPPDAPLGNCTDVQQNWFDPAWSADHPGQMQAPNWETFIFSNGTIEQCLKNATLGFPCGQGSVPVLGVDARTPEDIQAAINFSVQHNLRVVVKNTGHDFLGRSMARGAFMLWTHNMKNISYHDTFTPTGALGTSNATLKHILTIGAGVQWHEAYDASYAQDRDIVGAPTAKGSVGSAGGWIGGGGHSVLAPTFGLGADNAVQFTIVTSTGEHLTANNHQHSDLFWALRGGGGGTYGIVTSVSYQTHPAELYVRASFSATVNTTNTTAPSAPLKALFTEFVRITPFLSDNGWAGYPQLTLASPTNEQTFSFVLLNTHSWTDANATIDPFFDYARSLAATTSSVQGGDQFTVVNAGTVAPQLFRDFERQVVRPGESETGVNIEVASRLLPRKLLEDDYVKVADTLLAQSPAVSYIMVAGGAVAKVDPDSAGINPAWREALVHVATGQTWVDGTPLTEIVAAKERVKAYTLALENLAPGSGSYFNEASLYCTDPKQTFFGSHYEKLLDIKKTYDPHDLFIVAEGVGSEEWDASLNCRV</sequence>
<organism evidence="1 2">
    <name type="scientific">Irpex rosettiformis</name>
    <dbReference type="NCBI Taxonomy" id="378272"/>
    <lineage>
        <taxon>Eukaryota</taxon>
        <taxon>Fungi</taxon>
        <taxon>Dikarya</taxon>
        <taxon>Basidiomycota</taxon>
        <taxon>Agaricomycotina</taxon>
        <taxon>Agaricomycetes</taxon>
        <taxon>Polyporales</taxon>
        <taxon>Irpicaceae</taxon>
        <taxon>Irpex</taxon>
    </lineage>
</organism>
<reference evidence="1" key="1">
    <citation type="journal article" date="2021" name="Environ. Microbiol.">
        <title>Gene family expansions and transcriptome signatures uncover fungal adaptations to wood decay.</title>
        <authorList>
            <person name="Hage H."/>
            <person name="Miyauchi S."/>
            <person name="Viragh M."/>
            <person name="Drula E."/>
            <person name="Min B."/>
            <person name="Chaduli D."/>
            <person name="Navarro D."/>
            <person name="Favel A."/>
            <person name="Norest M."/>
            <person name="Lesage-Meessen L."/>
            <person name="Balint B."/>
            <person name="Merenyi Z."/>
            <person name="de Eugenio L."/>
            <person name="Morin E."/>
            <person name="Martinez A.T."/>
            <person name="Baldrian P."/>
            <person name="Stursova M."/>
            <person name="Martinez M.J."/>
            <person name="Novotny C."/>
            <person name="Magnuson J.K."/>
            <person name="Spatafora J.W."/>
            <person name="Maurice S."/>
            <person name="Pangilinan J."/>
            <person name="Andreopoulos W."/>
            <person name="LaButti K."/>
            <person name="Hundley H."/>
            <person name="Na H."/>
            <person name="Kuo A."/>
            <person name="Barry K."/>
            <person name="Lipzen A."/>
            <person name="Henrissat B."/>
            <person name="Riley R."/>
            <person name="Ahrendt S."/>
            <person name="Nagy L.G."/>
            <person name="Grigoriev I.V."/>
            <person name="Martin F."/>
            <person name="Rosso M.N."/>
        </authorList>
    </citation>
    <scope>NUCLEOTIDE SEQUENCE</scope>
    <source>
        <strain evidence="1">CBS 384.51</strain>
    </source>
</reference>
<dbReference type="Proteomes" id="UP001055072">
    <property type="component" value="Unassembled WGS sequence"/>
</dbReference>
<protein>
    <submittedName>
        <fullName evidence="1">FAD-binding domain-containing protein</fullName>
    </submittedName>
</protein>
<name>A0ACB8UKJ6_9APHY</name>
<gene>
    <name evidence="1" type="ORF">BDY19DRAFT_879316</name>
</gene>
<evidence type="ECO:0000313" key="1">
    <source>
        <dbReference type="EMBL" id="KAI0094878.1"/>
    </source>
</evidence>
<evidence type="ECO:0000313" key="2">
    <source>
        <dbReference type="Proteomes" id="UP001055072"/>
    </source>
</evidence>
<keyword evidence="2" id="KW-1185">Reference proteome</keyword>